<feature type="region of interest" description="Disordered" evidence="1">
    <location>
        <begin position="87"/>
        <end position="145"/>
    </location>
</feature>
<evidence type="ECO:0000313" key="2">
    <source>
        <dbReference type="EMBL" id="GAA1188944.1"/>
    </source>
</evidence>
<organism evidence="2 3">
    <name type="scientific">Streptomyces hebeiensis</name>
    <dbReference type="NCBI Taxonomy" id="229486"/>
    <lineage>
        <taxon>Bacteria</taxon>
        <taxon>Bacillati</taxon>
        <taxon>Actinomycetota</taxon>
        <taxon>Actinomycetes</taxon>
        <taxon>Kitasatosporales</taxon>
        <taxon>Streptomycetaceae</taxon>
        <taxon>Streptomyces</taxon>
    </lineage>
</organism>
<dbReference type="EMBL" id="BAAAKV010000057">
    <property type="protein sequence ID" value="GAA1188944.1"/>
    <property type="molecule type" value="Genomic_DNA"/>
</dbReference>
<feature type="compositionally biased region" description="Pro residues" evidence="1">
    <location>
        <begin position="98"/>
        <end position="131"/>
    </location>
</feature>
<reference evidence="2 3" key="1">
    <citation type="journal article" date="2019" name="Int. J. Syst. Evol. Microbiol.">
        <title>The Global Catalogue of Microorganisms (GCM) 10K type strain sequencing project: providing services to taxonomists for standard genome sequencing and annotation.</title>
        <authorList>
            <consortium name="The Broad Institute Genomics Platform"/>
            <consortium name="The Broad Institute Genome Sequencing Center for Infectious Disease"/>
            <person name="Wu L."/>
            <person name="Ma J."/>
        </authorList>
    </citation>
    <scope>NUCLEOTIDE SEQUENCE [LARGE SCALE GENOMIC DNA]</scope>
    <source>
        <strain evidence="2 3">JCM 12696</strain>
    </source>
</reference>
<keyword evidence="3" id="KW-1185">Reference proteome</keyword>
<gene>
    <name evidence="2" type="ORF">GCM10009654_53130</name>
</gene>
<feature type="compositionally biased region" description="Basic residues" evidence="1">
    <location>
        <begin position="133"/>
        <end position="145"/>
    </location>
</feature>
<dbReference type="RefSeq" id="WP_344281707.1">
    <property type="nucleotide sequence ID" value="NZ_BAAAKV010000057.1"/>
</dbReference>
<evidence type="ECO:0000313" key="3">
    <source>
        <dbReference type="Proteomes" id="UP001501371"/>
    </source>
</evidence>
<dbReference type="Proteomes" id="UP001501371">
    <property type="component" value="Unassembled WGS sequence"/>
</dbReference>
<name>A0ABN1V3C5_9ACTN</name>
<sequence length="145" mass="15553">MDEERAGRLVAALRARGVMAHTAHLGVYQFGIQVVLMEGGEAVWDTDESLGLRAEVVEDGVLVGFVPQIPGSEGFTDEQLVEAVAATRYDKEGLHPPTDTPPGGRPRVRPPGPAPSPPRPSSPRDSPPPPGRRGSRFPRWPGHRG</sequence>
<comment type="caution">
    <text evidence="2">The sequence shown here is derived from an EMBL/GenBank/DDBJ whole genome shotgun (WGS) entry which is preliminary data.</text>
</comment>
<evidence type="ECO:0000256" key="1">
    <source>
        <dbReference type="SAM" id="MobiDB-lite"/>
    </source>
</evidence>
<protein>
    <submittedName>
        <fullName evidence="2">Uncharacterized protein</fullName>
    </submittedName>
</protein>
<accession>A0ABN1V3C5</accession>
<proteinExistence type="predicted"/>